<evidence type="ECO:0000313" key="1">
    <source>
        <dbReference type="EMBL" id="MBW0136720.1"/>
    </source>
</evidence>
<organism evidence="1 2">
    <name type="scientific">Pseudonocardia abyssalis</name>
    <dbReference type="NCBI Taxonomy" id="2792008"/>
    <lineage>
        <taxon>Bacteria</taxon>
        <taxon>Bacillati</taxon>
        <taxon>Actinomycetota</taxon>
        <taxon>Actinomycetes</taxon>
        <taxon>Pseudonocardiales</taxon>
        <taxon>Pseudonocardiaceae</taxon>
        <taxon>Pseudonocardia</taxon>
    </lineage>
</organism>
<dbReference type="EMBL" id="JADQDK010000001">
    <property type="protein sequence ID" value="MBW0136720.1"/>
    <property type="molecule type" value="Genomic_DNA"/>
</dbReference>
<keyword evidence="2" id="KW-1185">Reference proteome</keyword>
<protein>
    <submittedName>
        <fullName evidence="1">DUF2867 domain-containing protein</fullName>
    </submittedName>
</protein>
<evidence type="ECO:0000313" key="2">
    <source>
        <dbReference type="Proteomes" id="UP000694287"/>
    </source>
</evidence>
<reference evidence="1 2" key="1">
    <citation type="submission" date="2020-11" db="EMBL/GenBank/DDBJ databases">
        <title>Pseudonocardia abyssalis sp. nov. and Pseudonocardia oceani sp. nov., description and phylogenomic analysis of two novel actinomycetes isolated from the deep Southern Ocean.</title>
        <authorList>
            <person name="Parra J."/>
        </authorList>
    </citation>
    <scope>NUCLEOTIDE SEQUENCE [LARGE SCALE GENOMIC DNA]</scope>
    <source>
        <strain evidence="1 2">KRD-168</strain>
    </source>
</reference>
<gene>
    <name evidence="1" type="ORF">I4I81_20960</name>
</gene>
<name>A0ABS6UWS8_9PSEU</name>
<accession>A0ABS6UWS8</accession>
<dbReference type="Pfam" id="PF11066">
    <property type="entry name" value="DUF2867"/>
    <property type="match status" value="1"/>
</dbReference>
<dbReference type="Proteomes" id="UP000694287">
    <property type="component" value="Unassembled WGS sequence"/>
</dbReference>
<comment type="caution">
    <text evidence="1">The sequence shown here is derived from an EMBL/GenBank/DDBJ whole genome shotgun (WGS) entry which is preliminary data.</text>
</comment>
<sequence length="318" mass="34853">MRNVHERVLAAEIGRMAPLLDGLGGPDDRLWPSPEYEPLRLRGPVAPGVRGTNGPVRLHVSAYEPGRRVELTTEPGEAIEGRFVWEVEPVGPGRTRIRQISEGRLSGALRWLWPLVRPQHDHCIESMFDRAEVFLGLSSTPTPEPPLARAMARAVDAERARAVAVPETPLLATALPRVDFSDAHAVLARPGMPTDPQVWADALFHDPPSWVVGAMGLREALVGTVGIARSGESTFGTLARTDDEVLLGSDEGHLDFRASVLREPDRVVVSTVVQVHNARGRAYFAPVRLVHPMIVRAMLTRAAHRLSRRARENTEVGS</sequence>
<dbReference type="RefSeq" id="WP_218602446.1">
    <property type="nucleotide sequence ID" value="NZ_JADQDJ010000065.1"/>
</dbReference>
<dbReference type="InterPro" id="IPR021295">
    <property type="entry name" value="DUF2867"/>
</dbReference>
<proteinExistence type="predicted"/>